<gene>
    <name evidence="3" type="ORF">BD311DRAFT_399876</name>
</gene>
<reference evidence="3" key="1">
    <citation type="submission" date="2019-01" db="EMBL/GenBank/DDBJ databases">
        <title>Draft genome sequences of three monokaryotic isolates of the white-rot basidiomycete fungus Dichomitus squalens.</title>
        <authorList>
            <consortium name="DOE Joint Genome Institute"/>
            <person name="Lopez S.C."/>
            <person name="Andreopoulos B."/>
            <person name="Pangilinan J."/>
            <person name="Lipzen A."/>
            <person name="Riley R."/>
            <person name="Ahrendt S."/>
            <person name="Ng V."/>
            <person name="Barry K."/>
            <person name="Daum C."/>
            <person name="Grigoriev I.V."/>
            <person name="Hilden K.S."/>
            <person name="Makela M.R."/>
            <person name="de Vries R.P."/>
        </authorList>
    </citation>
    <scope>NUCLEOTIDE SEQUENCE [LARGE SCALE GENOMIC DNA]</scope>
    <source>
        <strain evidence="3">OM18370.1</strain>
    </source>
</reference>
<dbReference type="AlphaFoldDB" id="A0A4Q9N4I3"/>
<dbReference type="EMBL" id="ML143390">
    <property type="protein sequence ID" value="TBU33941.1"/>
    <property type="molecule type" value="Genomic_DNA"/>
</dbReference>
<accession>A0A4Q9N4I3</accession>
<keyword evidence="2" id="KW-1133">Transmembrane helix</keyword>
<evidence type="ECO:0000256" key="1">
    <source>
        <dbReference type="SAM" id="MobiDB-lite"/>
    </source>
</evidence>
<protein>
    <submittedName>
        <fullName evidence="3">Uncharacterized protein</fullName>
    </submittedName>
</protein>
<dbReference type="Proteomes" id="UP000292957">
    <property type="component" value="Unassembled WGS sequence"/>
</dbReference>
<name>A0A4Q9N4I3_9APHY</name>
<sequence>MPFVLVRQCVDCSDNSHGPAPVLQIALGVIAGFVALSVLVAICRCTRQRVRRPSSGVRLAQTGSLTTVADTNILMTPMPAPIYSHQHLHLHSSLPALSNPLSPTPFDPPPAYEPRHRV</sequence>
<evidence type="ECO:0000256" key="2">
    <source>
        <dbReference type="SAM" id="Phobius"/>
    </source>
</evidence>
<keyword evidence="2" id="KW-0812">Transmembrane</keyword>
<evidence type="ECO:0000313" key="3">
    <source>
        <dbReference type="EMBL" id="TBU33941.1"/>
    </source>
</evidence>
<feature type="compositionally biased region" description="Pro residues" evidence="1">
    <location>
        <begin position="102"/>
        <end position="112"/>
    </location>
</feature>
<organism evidence="3">
    <name type="scientific">Dichomitus squalens</name>
    <dbReference type="NCBI Taxonomy" id="114155"/>
    <lineage>
        <taxon>Eukaryota</taxon>
        <taxon>Fungi</taxon>
        <taxon>Dikarya</taxon>
        <taxon>Basidiomycota</taxon>
        <taxon>Agaricomycotina</taxon>
        <taxon>Agaricomycetes</taxon>
        <taxon>Polyporales</taxon>
        <taxon>Polyporaceae</taxon>
        <taxon>Dichomitus</taxon>
    </lineage>
</organism>
<keyword evidence="2" id="KW-0472">Membrane</keyword>
<feature type="region of interest" description="Disordered" evidence="1">
    <location>
        <begin position="99"/>
        <end position="118"/>
    </location>
</feature>
<feature type="transmembrane region" description="Helical" evidence="2">
    <location>
        <begin position="23"/>
        <end position="43"/>
    </location>
</feature>
<proteinExistence type="predicted"/>